<evidence type="ECO:0000256" key="3">
    <source>
        <dbReference type="ARBA" id="ARBA00022475"/>
    </source>
</evidence>
<protein>
    <submittedName>
        <fullName evidence="10">Uncharacterized protein</fullName>
    </submittedName>
</protein>
<reference evidence="10 11" key="1">
    <citation type="submission" date="2019-07" db="EMBL/GenBank/DDBJ databases">
        <title>Insights of Desulfuromonas acetexigens electromicrobiology.</title>
        <authorList>
            <person name="Katuri K."/>
            <person name="Sapireddy V."/>
            <person name="Shaw D.R."/>
            <person name="Saikaly P."/>
        </authorList>
    </citation>
    <scope>NUCLEOTIDE SEQUENCE [LARGE SCALE GENOMIC DNA]</scope>
    <source>
        <strain evidence="10 11">2873</strain>
    </source>
</reference>
<dbReference type="AlphaFoldDB" id="A0A550JJL5"/>
<evidence type="ECO:0000256" key="4">
    <source>
        <dbReference type="ARBA" id="ARBA00022519"/>
    </source>
</evidence>
<sequence>MLELLSMTEWSPYVVGLGIGLVSCAAFILSDKPIGCSTAFARTSGMLEEMYRGREVREMPYYRQFVPEIDWEWMLVLGIVLGSFTSAALSGELHLEWVPSRWAAEFGGNPVIRLFTALIGGIFLGFGARWAGGCTSGHGISGTLQLAVSGWLAVCAFFAGGAAVAFLLYGG</sequence>
<evidence type="ECO:0000256" key="5">
    <source>
        <dbReference type="ARBA" id="ARBA00022692"/>
    </source>
</evidence>
<keyword evidence="11" id="KW-1185">Reference proteome</keyword>
<accession>A0A550JJL5</accession>
<comment type="similarity">
    <text evidence="8">Belongs to the TsuA/YedE (TC 9.B.102) family.</text>
</comment>
<dbReference type="EMBL" id="VJVV01000002">
    <property type="protein sequence ID" value="TRO83394.1"/>
    <property type="molecule type" value="Genomic_DNA"/>
</dbReference>
<keyword evidence="3" id="KW-1003">Cell membrane</keyword>
<evidence type="ECO:0000256" key="7">
    <source>
        <dbReference type="ARBA" id="ARBA00023136"/>
    </source>
</evidence>
<keyword evidence="6 9" id="KW-1133">Transmembrane helix</keyword>
<dbReference type="PANTHER" id="PTHR30574:SF1">
    <property type="entry name" value="SULPHUR TRANSPORT DOMAIN-CONTAINING PROTEIN"/>
    <property type="match status" value="1"/>
</dbReference>
<keyword evidence="2" id="KW-0813">Transport</keyword>
<comment type="caution">
    <text evidence="10">The sequence shown here is derived from an EMBL/GenBank/DDBJ whole genome shotgun (WGS) entry which is preliminary data.</text>
</comment>
<dbReference type="Proteomes" id="UP000317155">
    <property type="component" value="Unassembled WGS sequence"/>
</dbReference>
<keyword evidence="7 9" id="KW-0472">Membrane</keyword>
<gene>
    <name evidence="10" type="ORF">FL622_04735</name>
</gene>
<dbReference type="Pfam" id="PF04143">
    <property type="entry name" value="Sulf_transp"/>
    <property type="match status" value="1"/>
</dbReference>
<evidence type="ECO:0000256" key="8">
    <source>
        <dbReference type="ARBA" id="ARBA00035655"/>
    </source>
</evidence>
<evidence type="ECO:0000313" key="11">
    <source>
        <dbReference type="Proteomes" id="UP000317155"/>
    </source>
</evidence>
<name>A0A550JJL5_9BACT</name>
<proteinExistence type="inferred from homology"/>
<evidence type="ECO:0000256" key="9">
    <source>
        <dbReference type="SAM" id="Phobius"/>
    </source>
</evidence>
<evidence type="ECO:0000256" key="6">
    <source>
        <dbReference type="ARBA" id="ARBA00022989"/>
    </source>
</evidence>
<feature type="transmembrane region" description="Helical" evidence="9">
    <location>
        <begin position="144"/>
        <end position="169"/>
    </location>
</feature>
<dbReference type="OrthoDB" id="9814020at2"/>
<dbReference type="InterPro" id="IPR007272">
    <property type="entry name" value="Sulf_transp_TsuA/YedE"/>
</dbReference>
<feature type="transmembrane region" description="Helical" evidence="9">
    <location>
        <begin position="12"/>
        <end position="29"/>
    </location>
</feature>
<dbReference type="RefSeq" id="WP_092056362.1">
    <property type="nucleotide sequence ID" value="NZ_FOJJ01000012.1"/>
</dbReference>
<keyword evidence="4" id="KW-0997">Cell inner membrane</keyword>
<comment type="subcellular location">
    <subcellularLocation>
        <location evidence="1">Cell inner membrane</location>
        <topology evidence="1">Multi-pass membrane protein</topology>
    </subcellularLocation>
</comment>
<evidence type="ECO:0000313" key="10">
    <source>
        <dbReference type="EMBL" id="TRO83394.1"/>
    </source>
</evidence>
<evidence type="ECO:0000256" key="1">
    <source>
        <dbReference type="ARBA" id="ARBA00004429"/>
    </source>
</evidence>
<dbReference type="PANTHER" id="PTHR30574">
    <property type="entry name" value="INNER MEMBRANE PROTEIN YEDE"/>
    <property type="match status" value="1"/>
</dbReference>
<feature type="transmembrane region" description="Helical" evidence="9">
    <location>
        <begin position="111"/>
        <end position="132"/>
    </location>
</feature>
<organism evidence="10 11">
    <name type="scientific">Trichloromonas acetexigens</name>
    <dbReference type="NCBI Taxonomy" id="38815"/>
    <lineage>
        <taxon>Bacteria</taxon>
        <taxon>Pseudomonadati</taxon>
        <taxon>Thermodesulfobacteriota</taxon>
        <taxon>Desulfuromonadia</taxon>
        <taxon>Desulfuromonadales</taxon>
        <taxon>Trichloromonadaceae</taxon>
        <taxon>Trichloromonas</taxon>
    </lineage>
</organism>
<evidence type="ECO:0000256" key="2">
    <source>
        <dbReference type="ARBA" id="ARBA00022448"/>
    </source>
</evidence>
<dbReference type="GO" id="GO:0005886">
    <property type="term" value="C:plasma membrane"/>
    <property type="evidence" value="ECO:0007669"/>
    <property type="project" value="UniProtKB-SubCell"/>
</dbReference>
<keyword evidence="5 9" id="KW-0812">Transmembrane</keyword>